<keyword evidence="3" id="KW-0328">Glycosyltransferase</keyword>
<evidence type="ECO:0000259" key="9">
    <source>
        <dbReference type="Pfam" id="PF13231"/>
    </source>
</evidence>
<evidence type="ECO:0000256" key="1">
    <source>
        <dbReference type="ARBA" id="ARBA00004651"/>
    </source>
</evidence>
<dbReference type="InterPro" id="IPR050297">
    <property type="entry name" value="LipidA_mod_glycosyltrf_83"/>
</dbReference>
<feature type="transmembrane region" description="Helical" evidence="8">
    <location>
        <begin position="72"/>
        <end position="91"/>
    </location>
</feature>
<evidence type="ECO:0000313" key="10">
    <source>
        <dbReference type="EMBL" id="AFC84742.1"/>
    </source>
</evidence>
<dbReference type="PANTHER" id="PTHR33908:SF11">
    <property type="entry name" value="MEMBRANE PROTEIN"/>
    <property type="match status" value="1"/>
</dbReference>
<keyword evidence="4 10" id="KW-0808">Transferase</keyword>
<evidence type="ECO:0000256" key="5">
    <source>
        <dbReference type="ARBA" id="ARBA00022692"/>
    </source>
</evidence>
<dbReference type="Proteomes" id="UP000005234">
    <property type="component" value="Chromosome"/>
</dbReference>
<evidence type="ECO:0000256" key="3">
    <source>
        <dbReference type="ARBA" id="ARBA00022676"/>
    </source>
</evidence>
<feature type="transmembrane region" description="Helical" evidence="8">
    <location>
        <begin position="170"/>
        <end position="193"/>
    </location>
</feature>
<evidence type="ECO:0000256" key="6">
    <source>
        <dbReference type="ARBA" id="ARBA00022989"/>
    </source>
</evidence>
<dbReference type="EMBL" id="CP003350">
    <property type="protein sequence ID" value="AFC84742.1"/>
    <property type="molecule type" value="Genomic_DNA"/>
</dbReference>
<dbReference type="HOGENOM" id="CLU_504099_0_0_6"/>
<keyword evidence="6 8" id="KW-1133">Transmembrane helix</keyword>
<keyword evidence="11" id="KW-1185">Reference proteome</keyword>
<feature type="transmembrane region" description="Helical" evidence="8">
    <location>
        <begin position="306"/>
        <end position="325"/>
    </location>
</feature>
<name>H8L2A8_FRAAD</name>
<feature type="transmembrane region" description="Helical" evidence="8">
    <location>
        <begin position="399"/>
        <end position="419"/>
    </location>
</feature>
<gene>
    <name evidence="10" type="ordered locus">Fraau_0247</name>
</gene>
<keyword evidence="7 8" id="KW-0472">Membrane</keyword>
<feature type="transmembrane region" description="Helical" evidence="8">
    <location>
        <begin position="15"/>
        <end position="34"/>
    </location>
</feature>
<dbReference type="GO" id="GO:0005886">
    <property type="term" value="C:plasma membrane"/>
    <property type="evidence" value="ECO:0007669"/>
    <property type="project" value="UniProtKB-SubCell"/>
</dbReference>
<organism evidence="10 11">
    <name type="scientific">Frateuria aurantia (strain ATCC 33424 / DSM 6220 / KCTC 2777 / LMG 1558 / NBRC 3245 / NCIMB 13370)</name>
    <name type="common">Acetobacter aurantius</name>
    <dbReference type="NCBI Taxonomy" id="767434"/>
    <lineage>
        <taxon>Bacteria</taxon>
        <taxon>Pseudomonadati</taxon>
        <taxon>Pseudomonadota</taxon>
        <taxon>Gammaproteobacteria</taxon>
        <taxon>Lysobacterales</taxon>
        <taxon>Rhodanobacteraceae</taxon>
        <taxon>Frateuria</taxon>
    </lineage>
</organism>
<proteinExistence type="predicted"/>
<dbReference type="InterPro" id="IPR038731">
    <property type="entry name" value="RgtA/B/C-like"/>
</dbReference>
<dbReference type="AlphaFoldDB" id="H8L2A8"/>
<evidence type="ECO:0000256" key="8">
    <source>
        <dbReference type="SAM" id="Phobius"/>
    </source>
</evidence>
<feature type="transmembrane region" description="Helical" evidence="8">
    <location>
        <begin position="425"/>
        <end position="443"/>
    </location>
</feature>
<dbReference type="PANTHER" id="PTHR33908">
    <property type="entry name" value="MANNOSYLTRANSFERASE YKCB-RELATED"/>
    <property type="match status" value="1"/>
</dbReference>
<dbReference type="KEGG" id="fau:Fraau_0247"/>
<sequence>MPSSETPRSDFARSLWPWLPIWLLAALTAIFAHGPMPLYSTRTLAVAWEMWDQHHWIVPYINGAPYSEKVPLLFWLIQLGWAVFGVSDVWPRLLEVMIGGSELVLATLMAQRLFPATPWIARLVPWLLGSLSYAFLFGLQIMYDVLLAVWTLAALLCLLPDGRGREQPRWLYFGLCLGLGLLTKGPVILLHAGLPWLLGPLWSDWAARHRRHWYGAGVLSLLLAAGMLLAWAIPAGFSGGEAYRHKLFFTQTAGRVVGGMDQSHRLQSHSRPLWWYLPWLPLLLFPLSGLPRAWQALATLRRPLDAGIRFLLCWLLPALLIFSLIRGKQLYYPLPELAGAVILITAALWRQQSQDTARRTRWPDTWPLALASIATAIGLAGLSLLVGHGRFEGSWYAPLAGEAIYASPVFLALAILVAWPGRHRLQRVALAGLVGTATIYALFNHSLWSKFDLEQASQLIAQAQARGQRVAQQGAYAGQFHFSGRLHQPITELEGQPALQAFARQHPDSLIITYPGKLKASSMRYAVFTQPFRGGWLVIWPATALEGAATPP</sequence>
<dbReference type="eggNOG" id="COG1807">
    <property type="taxonomic scope" value="Bacteria"/>
</dbReference>
<dbReference type="RefSeq" id="WP_014401748.1">
    <property type="nucleotide sequence ID" value="NC_017033.1"/>
</dbReference>
<evidence type="ECO:0000313" key="11">
    <source>
        <dbReference type="Proteomes" id="UP000005234"/>
    </source>
</evidence>
<accession>H8L2A8</accession>
<dbReference type="GO" id="GO:0009103">
    <property type="term" value="P:lipopolysaccharide biosynthetic process"/>
    <property type="evidence" value="ECO:0007669"/>
    <property type="project" value="UniProtKB-ARBA"/>
</dbReference>
<comment type="subcellular location">
    <subcellularLocation>
        <location evidence="1">Cell membrane</location>
        <topology evidence="1">Multi-pass membrane protein</topology>
    </subcellularLocation>
</comment>
<reference evidence="10" key="1">
    <citation type="submission" date="2012-02" db="EMBL/GenBank/DDBJ databases">
        <title>The complete genome of Frateuria aurantia DSM 6220.</title>
        <authorList>
            <consortium name="US DOE Joint Genome Institute (JGI-PGF)"/>
            <person name="Lucas S."/>
            <person name="Copeland A."/>
            <person name="Lapidus A."/>
            <person name="Glavina del Rio T."/>
            <person name="Dalin E."/>
            <person name="Tice H."/>
            <person name="Bruce D."/>
            <person name="Goodwin L."/>
            <person name="Pitluck S."/>
            <person name="Peters L."/>
            <person name="Ovchinnikova G."/>
            <person name="Teshima H."/>
            <person name="Kyrpides N."/>
            <person name="Mavromatis K."/>
            <person name="Ivanova N."/>
            <person name="Brettin T."/>
            <person name="Detter J.C."/>
            <person name="Han C."/>
            <person name="Larimer F."/>
            <person name="Land M."/>
            <person name="Hauser L."/>
            <person name="Markowitz V."/>
            <person name="Cheng J.-F."/>
            <person name="Hugenholtz P."/>
            <person name="Woyke T."/>
            <person name="Wu D."/>
            <person name="Brambilla E."/>
            <person name="Klenk H.-P."/>
            <person name="Eisen J.A."/>
        </authorList>
    </citation>
    <scope>NUCLEOTIDE SEQUENCE</scope>
    <source>
        <strain evidence="10">DSM 6220</strain>
    </source>
</reference>
<protein>
    <submittedName>
        <fullName evidence="10">PMT family glycosyltransferase, 4-amino-4-deoxy-L-arabinose transferase</fullName>
    </submittedName>
</protein>
<keyword evidence="5 8" id="KW-0812">Transmembrane</keyword>
<feature type="domain" description="Glycosyltransferase RgtA/B/C/D-like" evidence="9">
    <location>
        <begin position="70"/>
        <end position="226"/>
    </location>
</feature>
<evidence type="ECO:0000256" key="2">
    <source>
        <dbReference type="ARBA" id="ARBA00022475"/>
    </source>
</evidence>
<feature type="transmembrane region" description="Helical" evidence="8">
    <location>
        <begin position="213"/>
        <end position="237"/>
    </location>
</feature>
<feature type="transmembrane region" description="Helical" evidence="8">
    <location>
        <begin position="369"/>
        <end position="387"/>
    </location>
</feature>
<dbReference type="STRING" id="767434.Fraau_0247"/>
<keyword evidence="2" id="KW-1003">Cell membrane</keyword>
<dbReference type="GO" id="GO:0016763">
    <property type="term" value="F:pentosyltransferase activity"/>
    <property type="evidence" value="ECO:0007669"/>
    <property type="project" value="TreeGrafter"/>
</dbReference>
<dbReference type="Pfam" id="PF13231">
    <property type="entry name" value="PMT_2"/>
    <property type="match status" value="1"/>
</dbReference>
<feature type="transmembrane region" description="Helical" evidence="8">
    <location>
        <begin position="273"/>
        <end position="294"/>
    </location>
</feature>
<evidence type="ECO:0000256" key="7">
    <source>
        <dbReference type="ARBA" id="ARBA00023136"/>
    </source>
</evidence>
<evidence type="ECO:0000256" key="4">
    <source>
        <dbReference type="ARBA" id="ARBA00022679"/>
    </source>
</evidence>
<feature type="transmembrane region" description="Helical" evidence="8">
    <location>
        <begin position="133"/>
        <end position="158"/>
    </location>
</feature>